<accession>A0A9L0JV40</accession>
<evidence type="ECO:0000256" key="17">
    <source>
        <dbReference type="ARBA" id="ARBA00023242"/>
    </source>
</evidence>
<feature type="coiled-coil region" evidence="23">
    <location>
        <begin position="173"/>
        <end position="320"/>
    </location>
</feature>
<dbReference type="Gene3D" id="6.10.250.90">
    <property type="match status" value="1"/>
</dbReference>
<dbReference type="GO" id="GO:0000776">
    <property type="term" value="C:kinetochore"/>
    <property type="evidence" value="ECO:0007669"/>
    <property type="project" value="UniProtKB-KW"/>
</dbReference>
<keyword evidence="14" id="KW-0007">Acetylation</keyword>
<dbReference type="CTD" id="8379"/>
<name>A0A9L0JV40_EQUAS</name>
<dbReference type="SUPFAM" id="SSF75704">
    <property type="entry name" value="Mitotic arrest deficient-like 1, Mad1"/>
    <property type="match status" value="1"/>
</dbReference>
<dbReference type="InterPro" id="IPR008672">
    <property type="entry name" value="Mad1"/>
</dbReference>
<evidence type="ECO:0000256" key="19">
    <source>
        <dbReference type="ARBA" id="ARBA00023328"/>
    </source>
</evidence>
<evidence type="ECO:0000256" key="11">
    <source>
        <dbReference type="ARBA" id="ARBA00022776"/>
    </source>
</evidence>
<dbReference type="GO" id="GO:1990728">
    <property type="term" value="C:mitotic spindle assembly checkpoint MAD1-MAD2 complex"/>
    <property type="evidence" value="ECO:0007669"/>
    <property type="project" value="UniProtKB-ARBA"/>
</dbReference>
<evidence type="ECO:0000256" key="1">
    <source>
        <dbReference type="ARBA" id="ARBA00004259"/>
    </source>
</evidence>
<keyword evidence="6" id="KW-0158">Chromosome</keyword>
<dbReference type="GO" id="GO:0000922">
    <property type="term" value="C:spindle pole"/>
    <property type="evidence" value="ECO:0007669"/>
    <property type="project" value="UniProtKB-SubCell"/>
</dbReference>
<proteinExistence type="inferred from homology"/>
<dbReference type="GO" id="GO:0051301">
    <property type="term" value="P:cell division"/>
    <property type="evidence" value="ECO:0007669"/>
    <property type="project" value="UniProtKB-KW"/>
</dbReference>
<evidence type="ECO:0000256" key="10">
    <source>
        <dbReference type="ARBA" id="ARBA00022618"/>
    </source>
</evidence>
<reference evidence="24" key="3">
    <citation type="submission" date="2025-09" db="UniProtKB">
        <authorList>
            <consortium name="Ensembl"/>
        </authorList>
    </citation>
    <scope>IDENTIFICATION</scope>
</reference>
<evidence type="ECO:0000256" key="14">
    <source>
        <dbReference type="ARBA" id="ARBA00022990"/>
    </source>
</evidence>
<evidence type="ECO:0000256" key="6">
    <source>
        <dbReference type="ARBA" id="ARBA00022454"/>
    </source>
</evidence>
<evidence type="ECO:0000256" key="4">
    <source>
        <dbReference type="ARBA" id="ARBA00004647"/>
    </source>
</evidence>
<keyword evidence="18" id="KW-0131">Cell cycle</keyword>
<organism evidence="24 25">
    <name type="scientific">Equus asinus</name>
    <name type="common">Donkey</name>
    <name type="synonym">Equus africanus asinus</name>
    <dbReference type="NCBI Taxonomy" id="9793"/>
    <lineage>
        <taxon>Eukaryota</taxon>
        <taxon>Metazoa</taxon>
        <taxon>Chordata</taxon>
        <taxon>Craniata</taxon>
        <taxon>Vertebrata</taxon>
        <taxon>Euteleostomi</taxon>
        <taxon>Mammalia</taxon>
        <taxon>Eutheria</taxon>
        <taxon>Laurasiatheria</taxon>
        <taxon>Perissodactyla</taxon>
        <taxon>Equidae</taxon>
        <taxon>Equus</taxon>
    </lineage>
</organism>
<keyword evidence="19" id="KW-0137">Centromere</keyword>
<evidence type="ECO:0000256" key="20">
    <source>
        <dbReference type="ARBA" id="ARBA00053509"/>
    </source>
</evidence>
<keyword evidence="9" id="KW-0597">Phosphoprotein</keyword>
<comment type="subcellular location">
    <subcellularLocation>
        <location evidence="3">Chromosome</location>
        <location evidence="3">Centromere</location>
        <location evidence="3">Kinetochore</location>
    </subcellularLocation>
    <subcellularLocation>
        <location evidence="2">Cytoplasm</location>
        <location evidence="2">Cytoskeleton</location>
        <location evidence="2">Microtubule organizing center</location>
        <location evidence="2">Centrosome</location>
    </subcellularLocation>
    <subcellularLocation>
        <location evidence="4">Cytoplasm</location>
        <location evidence="4">Cytoskeleton</location>
        <location evidence="4">Spindle pole</location>
    </subcellularLocation>
    <subcellularLocation>
        <location evidence="1">Nucleus envelope</location>
    </subcellularLocation>
</comment>
<comment type="function">
    <text evidence="20">Component of the spindle-assembly checkpoint that prevents the onset of anaphase until all chromosomes are properly aligned at the metaphase plate. Forms a heterotetrameric complex with the closed conformation form of MAD2L1 (C-MAD2) at unattached kinetochores during prometaphase, recruits an open conformation of MAD2L1 (O-MAD2) and promotes the conversion of O-MAD2 to C-MAD2, which ensures mitotic checkpoint signaling.</text>
</comment>
<gene>
    <name evidence="24" type="primary">MAD1L1</name>
</gene>
<dbReference type="GO" id="GO:0005635">
    <property type="term" value="C:nuclear envelope"/>
    <property type="evidence" value="ECO:0007669"/>
    <property type="project" value="UniProtKB-SubCell"/>
</dbReference>
<reference evidence="24 25" key="1">
    <citation type="journal article" date="2020" name="Nat. Commun.">
        <title>Donkey genomes provide new insights into domestication and selection for coat color.</title>
        <authorList>
            <person name="Wang"/>
            <person name="C."/>
            <person name="Li"/>
            <person name="H."/>
            <person name="Guo"/>
            <person name="Y."/>
            <person name="Huang"/>
            <person name="J."/>
            <person name="Sun"/>
            <person name="Y."/>
            <person name="Min"/>
            <person name="J."/>
            <person name="Wang"/>
            <person name="J."/>
            <person name="Fang"/>
            <person name="X."/>
            <person name="Zhao"/>
            <person name="Z."/>
            <person name="Wang"/>
            <person name="S."/>
            <person name="Zhang"/>
            <person name="Y."/>
            <person name="Liu"/>
            <person name="Q."/>
            <person name="Jiang"/>
            <person name="Q."/>
            <person name="Wang"/>
            <person name="X."/>
            <person name="Guo"/>
            <person name="Y."/>
            <person name="Yang"/>
            <person name="C."/>
            <person name="Wang"/>
            <person name="Y."/>
            <person name="Tian"/>
            <person name="F."/>
            <person name="Zhuang"/>
            <person name="G."/>
            <person name="Fan"/>
            <person name="Y."/>
            <person name="Gao"/>
            <person name="Q."/>
            <person name="Li"/>
            <person name="Y."/>
            <person name="Ju"/>
            <person name="Z."/>
            <person name="Li"/>
            <person name="J."/>
            <person name="Li"/>
            <person name="R."/>
            <person name="Hou"/>
            <person name="M."/>
            <person name="Yang"/>
            <person name="G."/>
            <person name="Liu"/>
            <person name="G."/>
            <person name="Liu"/>
            <person name="W."/>
            <person name="Guo"/>
            <person name="J."/>
            <person name="Pan"/>
            <person name="S."/>
            <person name="Fan"/>
            <person name="G."/>
            <person name="Zhang"/>
            <person name="W."/>
            <person name="Zhang"/>
            <person name="R."/>
            <person name="Yu"/>
            <person name="J."/>
            <person name="Zhang"/>
            <person name="X."/>
            <person name="Yin"/>
            <person name="Q."/>
            <person name="Ji"/>
            <person name="C."/>
            <person name="Jin"/>
            <person name="Y."/>
            <person name="Yue"/>
            <person name="G."/>
            <person name="Liu"/>
            <person name="M."/>
            <person name="Xu"/>
            <person name="J."/>
            <person name="Liu"/>
            <person name="S."/>
            <person name="Jordana"/>
            <person name="J."/>
            <person name="Noce"/>
            <person name="A."/>
            <person name="Amills"/>
            <person name="M."/>
            <person name="Wu"/>
            <person name="D.D."/>
            <person name="Li"/>
            <person name="S."/>
            <person name="Zhou"/>
            <person name="X. and Zhong"/>
            <person name="J."/>
        </authorList>
    </citation>
    <scope>NUCLEOTIDE SEQUENCE [LARGE SCALE GENOMIC DNA]</scope>
</reference>
<dbReference type="GeneTree" id="ENSGT00390000001316"/>
<keyword evidence="17" id="KW-0539">Nucleus</keyword>
<dbReference type="PANTHER" id="PTHR23168:SF0">
    <property type="entry name" value="MITOTIC SPINDLE ASSEMBLY CHECKPOINT PROTEIN MAD1"/>
    <property type="match status" value="1"/>
</dbReference>
<evidence type="ECO:0000256" key="8">
    <source>
        <dbReference type="ARBA" id="ARBA00022499"/>
    </source>
</evidence>
<dbReference type="RefSeq" id="XP_044602795.1">
    <property type="nucleotide sequence ID" value="XM_044746860.2"/>
</dbReference>
<keyword evidence="7" id="KW-0963">Cytoplasm</keyword>
<dbReference type="GO" id="GO:0007094">
    <property type="term" value="P:mitotic spindle assembly checkpoint signaling"/>
    <property type="evidence" value="ECO:0007669"/>
    <property type="project" value="InterPro"/>
</dbReference>
<evidence type="ECO:0000256" key="12">
    <source>
        <dbReference type="ARBA" id="ARBA00022838"/>
    </source>
</evidence>
<dbReference type="GeneID" id="106834769"/>
<evidence type="ECO:0000256" key="18">
    <source>
        <dbReference type="ARBA" id="ARBA00023306"/>
    </source>
</evidence>
<evidence type="ECO:0000256" key="3">
    <source>
        <dbReference type="ARBA" id="ARBA00004629"/>
    </source>
</evidence>
<comment type="similarity">
    <text evidence="5">Belongs to the MAD1 family.</text>
</comment>
<evidence type="ECO:0000256" key="5">
    <source>
        <dbReference type="ARBA" id="ARBA00008029"/>
    </source>
</evidence>
<dbReference type="GO" id="GO:1990706">
    <property type="term" value="C:MAD1 complex"/>
    <property type="evidence" value="ECO:0007669"/>
    <property type="project" value="UniProtKB-ARBA"/>
</dbReference>
<dbReference type="FunFam" id="3.30.457.60:FF:000002">
    <property type="entry name" value="Mitotic spindle assembly checkpoint protein MAD1"/>
    <property type="match status" value="1"/>
</dbReference>
<reference evidence="24" key="2">
    <citation type="submission" date="2025-08" db="UniProtKB">
        <authorList>
            <consortium name="Ensembl"/>
        </authorList>
    </citation>
    <scope>IDENTIFICATION</scope>
</reference>
<protein>
    <recommendedName>
        <fullName evidence="21">Mitotic spindle assembly checkpoint protein MAD1</fullName>
    </recommendedName>
    <alternativeName>
        <fullName evidence="22">Mitotic arrest deficient 1-like protein 1</fullName>
    </alternativeName>
</protein>
<keyword evidence="13" id="KW-0832">Ubl conjugation</keyword>
<keyword evidence="15 23" id="KW-0175">Coiled coil</keyword>
<evidence type="ECO:0000256" key="16">
    <source>
        <dbReference type="ARBA" id="ARBA00023212"/>
    </source>
</evidence>
<keyword evidence="10" id="KW-0132">Cell division</keyword>
<evidence type="ECO:0000256" key="22">
    <source>
        <dbReference type="ARBA" id="ARBA00075803"/>
    </source>
</evidence>
<evidence type="ECO:0000256" key="7">
    <source>
        <dbReference type="ARBA" id="ARBA00022490"/>
    </source>
</evidence>
<feature type="coiled-coil region" evidence="23">
    <location>
        <begin position="359"/>
        <end position="580"/>
    </location>
</feature>
<dbReference type="FunFam" id="1.20.5.170:FF:000051">
    <property type="entry name" value="mitotic spindle assembly checkpoint protein MAD1"/>
    <property type="match status" value="1"/>
</dbReference>
<feature type="coiled-coil region" evidence="23">
    <location>
        <begin position="41"/>
        <end position="131"/>
    </location>
</feature>
<keyword evidence="12" id="KW-0995">Kinetochore</keyword>
<dbReference type="Proteomes" id="UP000694387">
    <property type="component" value="Chromosome 14"/>
</dbReference>
<dbReference type="PANTHER" id="PTHR23168">
    <property type="entry name" value="MITOTIC SPINDLE ASSEMBLY CHECKPOINT PROTEIN MAD1 MITOTIC ARREST DEFICIENT-LIKE PROTEIN 1"/>
    <property type="match status" value="1"/>
</dbReference>
<dbReference type="AlphaFoldDB" id="A0A9L0JV40"/>
<evidence type="ECO:0000256" key="23">
    <source>
        <dbReference type="SAM" id="Coils"/>
    </source>
</evidence>
<evidence type="ECO:0000313" key="25">
    <source>
        <dbReference type="Proteomes" id="UP000694387"/>
    </source>
</evidence>
<evidence type="ECO:0000256" key="2">
    <source>
        <dbReference type="ARBA" id="ARBA00004300"/>
    </source>
</evidence>
<evidence type="ECO:0000256" key="13">
    <source>
        <dbReference type="ARBA" id="ARBA00022843"/>
    </source>
</evidence>
<dbReference type="Gene3D" id="1.20.5.170">
    <property type="match status" value="1"/>
</dbReference>
<evidence type="ECO:0000256" key="21">
    <source>
        <dbReference type="ARBA" id="ARBA00073985"/>
    </source>
</evidence>
<keyword evidence="8" id="KW-1017">Isopeptide bond</keyword>
<dbReference type="Ensembl" id="ENSEAST00005055807.1">
    <property type="protein sequence ID" value="ENSEASP00005053892.1"/>
    <property type="gene ID" value="ENSEASG00005021145.2"/>
</dbReference>
<keyword evidence="25" id="KW-1185">Reference proteome</keyword>
<dbReference type="Gene3D" id="3.30.457.60">
    <property type="match status" value="1"/>
</dbReference>
<keyword evidence="11" id="KW-0498">Mitosis</keyword>
<evidence type="ECO:0000313" key="24">
    <source>
        <dbReference type="Ensembl" id="ENSEASP00005053892.1"/>
    </source>
</evidence>
<dbReference type="GO" id="GO:0005813">
    <property type="term" value="C:centrosome"/>
    <property type="evidence" value="ECO:0007669"/>
    <property type="project" value="UniProtKB-SubCell"/>
</dbReference>
<keyword evidence="16" id="KW-0206">Cytoskeleton</keyword>
<sequence>MEDLGENTTVLSTLRSLNNFISQRVEGGSGLDVSTSAQGSLQMQYQQSMQLEERAEQIRSKSHLIQMEREKMQMELSHKRARVELERAASTSARSYEREVDRNQELLTRIRQLQEREAEVEEKMKEQQERSRLCKQSLDAASKKLREKEDGLAEAGETISALKGRVSELQWSVMNQEMQVRSLESEKQELKEQLDLQHKKWQEANQKIQELQASQEVRADQEQRIKDLEQKLSLQEQDAVIVKNMKSELVRLPKMERELKQLREENVCLREMRETNGLLREELEGLRRKLGRQEKMQENLVDLELEKERLLAKLQSWERLDQTTGLSIRTPEDLSRFIVELQQRELALKDRNSSITCSARGLEKVRQQLQEEVRQVSSQLLEERKRRETHEALARRLQKRVLLLTKAQLSQALEELGGQKQRADMLEMELKMLKSQSGPADQSFLFSREEVNSLRSKVEELEGARSRLEEDKKMLEMRLERLTLQGDYDPSRTKVLHLRMNPASAARQHQHEEHAQLQEECERLRELVRALERGGPVPAGLEATAALPSSKEVTELKKQVESAELKNQRLKEVFQTKIQEFRKVCYALTGYQIDITTESQYRLTSMYAEHKADSLIFKATGPSGSKMQLLETEFSRTVQELIELHLLRQDSIPAFLSALTLDLFSRQTVV</sequence>
<evidence type="ECO:0000256" key="9">
    <source>
        <dbReference type="ARBA" id="ARBA00022553"/>
    </source>
</evidence>
<dbReference type="Pfam" id="PF05557">
    <property type="entry name" value="MAD"/>
    <property type="match status" value="1"/>
</dbReference>
<evidence type="ECO:0000256" key="15">
    <source>
        <dbReference type="ARBA" id="ARBA00023054"/>
    </source>
</evidence>
<dbReference type="GO" id="GO:0051315">
    <property type="term" value="P:attachment of mitotic spindle microtubules to kinetochore"/>
    <property type="evidence" value="ECO:0007669"/>
    <property type="project" value="TreeGrafter"/>
</dbReference>
<dbReference type="GO" id="GO:0072686">
    <property type="term" value="C:mitotic spindle"/>
    <property type="evidence" value="ECO:0007669"/>
    <property type="project" value="TreeGrafter"/>
</dbReference>